<dbReference type="EMBL" id="JBGBPQ010000005">
    <property type="protein sequence ID" value="KAL1524026.1"/>
    <property type="molecule type" value="Genomic_DNA"/>
</dbReference>
<evidence type="ECO:0000256" key="1">
    <source>
        <dbReference type="ARBA" id="ARBA00004496"/>
    </source>
</evidence>
<dbReference type="InterPro" id="IPR037898">
    <property type="entry name" value="NudC_fam"/>
</dbReference>
<dbReference type="AlphaFoldDB" id="A0AB34JTR0"/>
<protein>
    <recommendedName>
        <fullName evidence="4">CS domain-containing protein</fullName>
    </recommendedName>
</protein>
<dbReference type="PANTHER" id="PTHR12356:SF3">
    <property type="entry name" value="NUCLEAR MIGRATION PROTEIN NUDC"/>
    <property type="match status" value="1"/>
</dbReference>
<evidence type="ECO:0000256" key="2">
    <source>
        <dbReference type="ARBA" id="ARBA00022490"/>
    </source>
</evidence>
<keyword evidence="2" id="KW-0963">Cytoplasm</keyword>
<comment type="caution">
    <text evidence="5">The sequence shown here is derived from an EMBL/GenBank/DDBJ whole genome shotgun (WGS) entry which is preliminary data.</text>
</comment>
<dbReference type="InterPro" id="IPR008978">
    <property type="entry name" value="HSP20-like_chaperone"/>
</dbReference>
<accession>A0AB34JTR0</accession>
<proteinExistence type="predicted"/>
<sequence length="177" mass="19366">MQAYAERAAEVAAGAPSRPPVNEQNGGKSSWGTWEQTKTEVTLFLPLPEGAKPRDCQVKFSSTAIKVMVKGQLAPLLDGTLAAAVIANDCFWEIQQGSLVITLEKETPAKASGRESTEGWWDRVVLTDESLETIYCDREPFMLGEMDDLKHESMRYHISKMLGTDDPGGDRGGASIF</sequence>
<dbReference type="CDD" id="cd06467">
    <property type="entry name" value="p23_NUDC_like"/>
    <property type="match status" value="1"/>
</dbReference>
<evidence type="ECO:0000313" key="5">
    <source>
        <dbReference type="EMBL" id="KAL1524026.1"/>
    </source>
</evidence>
<dbReference type="PROSITE" id="PS51203">
    <property type="entry name" value="CS"/>
    <property type="match status" value="1"/>
</dbReference>
<evidence type="ECO:0000313" key="6">
    <source>
        <dbReference type="Proteomes" id="UP001515480"/>
    </source>
</evidence>
<dbReference type="GO" id="GO:0006457">
    <property type="term" value="P:protein folding"/>
    <property type="evidence" value="ECO:0007669"/>
    <property type="project" value="TreeGrafter"/>
</dbReference>
<dbReference type="SUPFAM" id="SSF49764">
    <property type="entry name" value="HSP20-like chaperones"/>
    <property type="match status" value="1"/>
</dbReference>
<dbReference type="PANTHER" id="PTHR12356">
    <property type="entry name" value="NUCLEAR MOVEMENT PROTEIN NUDC"/>
    <property type="match status" value="1"/>
</dbReference>
<organism evidence="5 6">
    <name type="scientific">Prymnesium parvum</name>
    <name type="common">Toxic golden alga</name>
    <dbReference type="NCBI Taxonomy" id="97485"/>
    <lineage>
        <taxon>Eukaryota</taxon>
        <taxon>Haptista</taxon>
        <taxon>Haptophyta</taxon>
        <taxon>Prymnesiophyceae</taxon>
        <taxon>Prymnesiales</taxon>
        <taxon>Prymnesiaceae</taxon>
        <taxon>Prymnesium</taxon>
    </lineage>
</organism>
<comment type="subcellular location">
    <subcellularLocation>
        <location evidence="1">Cytoplasm</location>
    </subcellularLocation>
</comment>
<dbReference type="InterPro" id="IPR007052">
    <property type="entry name" value="CS_dom"/>
</dbReference>
<reference evidence="5 6" key="1">
    <citation type="journal article" date="2024" name="Science">
        <title>Giant polyketide synthase enzymes in the biosynthesis of giant marine polyether toxins.</title>
        <authorList>
            <person name="Fallon T.R."/>
            <person name="Shende V.V."/>
            <person name="Wierzbicki I.H."/>
            <person name="Pendleton A.L."/>
            <person name="Watervoot N.F."/>
            <person name="Auber R.P."/>
            <person name="Gonzalez D.J."/>
            <person name="Wisecaver J.H."/>
            <person name="Moore B.S."/>
        </authorList>
    </citation>
    <scope>NUCLEOTIDE SEQUENCE [LARGE SCALE GENOMIC DNA]</scope>
    <source>
        <strain evidence="5 6">12B1</strain>
    </source>
</reference>
<dbReference type="GO" id="GO:0051082">
    <property type="term" value="F:unfolded protein binding"/>
    <property type="evidence" value="ECO:0007669"/>
    <property type="project" value="TreeGrafter"/>
</dbReference>
<evidence type="ECO:0000256" key="3">
    <source>
        <dbReference type="SAM" id="MobiDB-lite"/>
    </source>
</evidence>
<feature type="domain" description="CS" evidence="4">
    <location>
        <begin position="27"/>
        <end position="125"/>
    </location>
</feature>
<dbReference type="GO" id="GO:0005737">
    <property type="term" value="C:cytoplasm"/>
    <property type="evidence" value="ECO:0007669"/>
    <property type="project" value="UniProtKB-SubCell"/>
</dbReference>
<name>A0AB34JTR0_PRYPA</name>
<dbReference type="Proteomes" id="UP001515480">
    <property type="component" value="Unassembled WGS sequence"/>
</dbReference>
<feature type="compositionally biased region" description="Low complexity" evidence="3">
    <location>
        <begin position="1"/>
        <end position="15"/>
    </location>
</feature>
<feature type="compositionally biased region" description="Polar residues" evidence="3">
    <location>
        <begin position="22"/>
        <end position="33"/>
    </location>
</feature>
<evidence type="ECO:0000259" key="4">
    <source>
        <dbReference type="PROSITE" id="PS51203"/>
    </source>
</evidence>
<dbReference type="Gene3D" id="2.60.40.790">
    <property type="match status" value="1"/>
</dbReference>
<dbReference type="Pfam" id="PF04969">
    <property type="entry name" value="CS"/>
    <property type="match status" value="1"/>
</dbReference>
<gene>
    <name evidence="5" type="ORF">AB1Y20_018940</name>
</gene>
<keyword evidence="6" id="KW-1185">Reference proteome</keyword>
<feature type="region of interest" description="Disordered" evidence="3">
    <location>
        <begin position="1"/>
        <end position="33"/>
    </location>
</feature>